<organism evidence="13 14">
    <name type="scientific">Candidatus Caccosoma faecigallinarum</name>
    <dbReference type="NCBI Taxonomy" id="2840720"/>
    <lineage>
        <taxon>Bacteria</taxon>
        <taxon>Bacillati</taxon>
        <taxon>Bacillota</taxon>
        <taxon>Bacillota incertae sedis</taxon>
        <taxon>Candidatus Caccosoma</taxon>
    </lineage>
</organism>
<dbReference type="NCBIfam" id="TIGR00450">
    <property type="entry name" value="mnmE_trmE_thdF"/>
    <property type="match status" value="1"/>
</dbReference>
<dbReference type="InterPro" id="IPR006073">
    <property type="entry name" value="GTP-bd"/>
</dbReference>
<dbReference type="PRINTS" id="PR00449">
    <property type="entry name" value="RASTRNSFRMNG"/>
</dbReference>
<dbReference type="InterPro" id="IPR031168">
    <property type="entry name" value="G_TrmE"/>
</dbReference>
<feature type="binding site" evidence="10">
    <location>
        <position position="230"/>
    </location>
    <ligand>
        <name>Mg(2+)</name>
        <dbReference type="ChEBI" id="CHEBI:18420"/>
    </ligand>
</feature>
<dbReference type="InterPro" id="IPR027266">
    <property type="entry name" value="TrmE/GcvT-like"/>
</dbReference>
<feature type="binding site" evidence="10">
    <location>
        <position position="80"/>
    </location>
    <ligand>
        <name>(6S)-5-formyl-5,6,7,8-tetrahydrofolate</name>
        <dbReference type="ChEBI" id="CHEBI:57457"/>
    </ligand>
</feature>
<dbReference type="CDD" id="cd14858">
    <property type="entry name" value="TrmE_N"/>
    <property type="match status" value="1"/>
</dbReference>
<feature type="binding site" evidence="10">
    <location>
        <position position="251"/>
    </location>
    <ligand>
        <name>Mg(2+)</name>
        <dbReference type="ChEBI" id="CHEBI:18420"/>
    </ligand>
</feature>
<dbReference type="AlphaFoldDB" id="A0A9D1G7E4"/>
<feature type="binding site" evidence="10">
    <location>
        <begin position="226"/>
        <end position="231"/>
    </location>
    <ligand>
        <name>GTP</name>
        <dbReference type="ChEBI" id="CHEBI:37565"/>
    </ligand>
</feature>
<dbReference type="GO" id="GO:0046872">
    <property type="term" value="F:metal ion binding"/>
    <property type="evidence" value="ECO:0007669"/>
    <property type="project" value="UniProtKB-KW"/>
</dbReference>
<dbReference type="InterPro" id="IPR018948">
    <property type="entry name" value="GTP-bd_TrmE_N"/>
</dbReference>
<sequence>MMNETIVALSSGTMKAAIAIIRLSGSQSFEILSAIFSNQKQYEHQKIYYGYIMDQQDVVDEVMVSCFLAPHSFTCENMVEINCHGNPYIIQHIIALCIQHGARLAERGEFTKRAFLNGRIDLVKAESINDLIMASNKQAVQLALSGLKGLTSKYVVDLSEQLLDVMGTIEVNIDYPEYDDVEELTHQTILPKINQFLTLLEKVIADTKRGQTIKEGIKTVILGKPNVGKSSLLNALLKEDKAIVTDIAGTTRDIVEGYIDMDGITLNLIDTAGIHQGIDKIEKIGIQKSIEALKQAELVLLVFDASSPLDKQDKALLELTKNQPRIIVLNKGDLKQTIQLENAVVISAKNHELQPLEEKIHQMYHELEYNHDPLLFNARQLGLLNQAKQHLLEAQRQSLQHQVIDLIYIDIEQAYKCILEILGKNPHLDLLDHIFSKFCLGK</sequence>
<keyword evidence="6 10" id="KW-0378">Hydrolase</keyword>
<evidence type="ECO:0000259" key="12">
    <source>
        <dbReference type="PROSITE" id="PS51709"/>
    </source>
</evidence>
<evidence type="ECO:0000256" key="2">
    <source>
        <dbReference type="ARBA" id="ARBA00022490"/>
    </source>
</evidence>
<dbReference type="GO" id="GO:0030488">
    <property type="term" value="P:tRNA methylation"/>
    <property type="evidence" value="ECO:0007669"/>
    <property type="project" value="TreeGrafter"/>
</dbReference>
<dbReference type="Gene3D" id="3.30.1360.120">
    <property type="entry name" value="Probable tRNA modification gtpase trme, domain 1"/>
    <property type="match status" value="1"/>
</dbReference>
<dbReference type="InterPro" id="IPR004520">
    <property type="entry name" value="GTPase_MnmE"/>
</dbReference>
<dbReference type="InterPro" id="IPR025867">
    <property type="entry name" value="MnmE_helical"/>
</dbReference>
<feature type="binding site" evidence="10">
    <location>
        <position position="245"/>
    </location>
    <ligand>
        <name>K(+)</name>
        <dbReference type="ChEBI" id="CHEBI:29103"/>
    </ligand>
</feature>
<feature type="binding site" evidence="10">
    <location>
        <position position="442"/>
    </location>
    <ligand>
        <name>(6S)-5-formyl-5,6,7,8-tetrahydrofolate</name>
        <dbReference type="ChEBI" id="CHEBI:57457"/>
    </ligand>
</feature>
<dbReference type="FunFam" id="3.30.1360.120:FF:000003">
    <property type="entry name" value="tRNA modification GTPase MnmE"/>
    <property type="match status" value="1"/>
</dbReference>
<proteinExistence type="inferred from homology"/>
<keyword evidence="7 10" id="KW-0460">Magnesium</keyword>
<evidence type="ECO:0000256" key="5">
    <source>
        <dbReference type="ARBA" id="ARBA00022741"/>
    </source>
</evidence>
<evidence type="ECO:0000256" key="3">
    <source>
        <dbReference type="ARBA" id="ARBA00022694"/>
    </source>
</evidence>
<evidence type="ECO:0000256" key="4">
    <source>
        <dbReference type="ARBA" id="ARBA00022723"/>
    </source>
</evidence>
<dbReference type="Pfam" id="PF10396">
    <property type="entry name" value="TrmE_N"/>
    <property type="match status" value="1"/>
</dbReference>
<dbReference type="Gene3D" id="3.40.50.300">
    <property type="entry name" value="P-loop containing nucleotide triphosphate hydrolases"/>
    <property type="match status" value="1"/>
</dbReference>
<comment type="subcellular location">
    <subcellularLocation>
        <location evidence="10">Cytoplasm</location>
    </subcellularLocation>
</comment>
<evidence type="ECO:0000256" key="8">
    <source>
        <dbReference type="ARBA" id="ARBA00022958"/>
    </source>
</evidence>
<dbReference type="PANTHER" id="PTHR42714">
    <property type="entry name" value="TRNA MODIFICATION GTPASE GTPBP3"/>
    <property type="match status" value="1"/>
</dbReference>
<keyword evidence="4 10" id="KW-0479">Metal-binding</keyword>
<dbReference type="GO" id="GO:0005525">
    <property type="term" value="F:GTP binding"/>
    <property type="evidence" value="ECO:0007669"/>
    <property type="project" value="UniProtKB-UniRule"/>
</dbReference>
<feature type="binding site" evidence="10">
    <location>
        <position position="247"/>
    </location>
    <ligand>
        <name>K(+)</name>
        <dbReference type="ChEBI" id="CHEBI:29103"/>
    </ligand>
</feature>
<comment type="caution">
    <text evidence="13">The sequence shown here is derived from an EMBL/GenBank/DDBJ whole genome shotgun (WGS) entry which is preliminary data.</text>
</comment>
<name>A0A9D1G7E4_9FIRM</name>
<evidence type="ECO:0000256" key="1">
    <source>
        <dbReference type="ARBA" id="ARBA00011043"/>
    </source>
</evidence>
<feature type="binding site" evidence="10">
    <location>
        <position position="22"/>
    </location>
    <ligand>
        <name>(6S)-5-formyl-5,6,7,8-tetrahydrofolate</name>
        <dbReference type="ChEBI" id="CHEBI:57457"/>
    </ligand>
</feature>
<feature type="binding site" evidence="10">
    <location>
        <position position="250"/>
    </location>
    <ligand>
        <name>K(+)</name>
        <dbReference type="ChEBI" id="CHEBI:29103"/>
    </ligand>
</feature>
<evidence type="ECO:0000313" key="13">
    <source>
        <dbReference type="EMBL" id="HIT17014.1"/>
    </source>
</evidence>
<dbReference type="GO" id="GO:0005829">
    <property type="term" value="C:cytosol"/>
    <property type="evidence" value="ECO:0007669"/>
    <property type="project" value="TreeGrafter"/>
</dbReference>
<comment type="function">
    <text evidence="10">Exhibits a very high intrinsic GTPase hydrolysis rate. Involved in the addition of a carboxymethylaminomethyl (cmnm) group at the wobble position (U34) of certain tRNAs, forming tRNA-cmnm(5)s(2)U34.</text>
</comment>
<reference evidence="13" key="2">
    <citation type="journal article" date="2021" name="PeerJ">
        <title>Extensive microbial diversity within the chicken gut microbiome revealed by metagenomics and culture.</title>
        <authorList>
            <person name="Gilroy R."/>
            <person name="Ravi A."/>
            <person name="Getino M."/>
            <person name="Pursley I."/>
            <person name="Horton D.L."/>
            <person name="Alikhan N.F."/>
            <person name="Baker D."/>
            <person name="Gharbi K."/>
            <person name="Hall N."/>
            <person name="Watson M."/>
            <person name="Adriaenssens E.M."/>
            <person name="Foster-Nyarko E."/>
            <person name="Jarju S."/>
            <person name="Secka A."/>
            <person name="Antonio M."/>
            <person name="Oren A."/>
            <person name="Chaudhuri R.R."/>
            <person name="La Ragione R."/>
            <person name="Hildebrand F."/>
            <person name="Pallen M.J."/>
        </authorList>
    </citation>
    <scope>NUCLEOTIDE SEQUENCE</scope>
    <source>
        <strain evidence="13">14508</strain>
    </source>
</reference>
<dbReference type="GO" id="GO:0002098">
    <property type="term" value="P:tRNA wobble uridine modification"/>
    <property type="evidence" value="ECO:0007669"/>
    <property type="project" value="TreeGrafter"/>
</dbReference>
<feature type="binding site" evidence="10">
    <location>
        <position position="119"/>
    </location>
    <ligand>
        <name>(6S)-5-formyl-5,6,7,8-tetrahydrofolate</name>
        <dbReference type="ChEBI" id="CHEBI:57457"/>
    </ligand>
</feature>
<evidence type="ECO:0000313" key="14">
    <source>
        <dbReference type="Proteomes" id="UP000886893"/>
    </source>
</evidence>
<dbReference type="EC" id="3.6.-.-" evidence="10"/>
<dbReference type="CDD" id="cd04164">
    <property type="entry name" value="trmE"/>
    <property type="match status" value="1"/>
</dbReference>
<dbReference type="Proteomes" id="UP000886893">
    <property type="component" value="Unassembled WGS sequence"/>
</dbReference>
<dbReference type="EMBL" id="DVKI01000042">
    <property type="protein sequence ID" value="HIT17014.1"/>
    <property type="molecule type" value="Genomic_DNA"/>
</dbReference>
<dbReference type="Pfam" id="PF01926">
    <property type="entry name" value="MMR_HSR1"/>
    <property type="match status" value="1"/>
</dbReference>
<keyword evidence="8 10" id="KW-0630">Potassium</keyword>
<keyword evidence="5 10" id="KW-0547">Nucleotide-binding</keyword>
<dbReference type="InterPro" id="IPR005225">
    <property type="entry name" value="Small_GTP-bd"/>
</dbReference>
<evidence type="ECO:0000256" key="10">
    <source>
        <dbReference type="HAMAP-Rule" id="MF_00379"/>
    </source>
</evidence>
<feature type="binding site" evidence="10">
    <location>
        <position position="226"/>
    </location>
    <ligand>
        <name>K(+)</name>
        <dbReference type="ChEBI" id="CHEBI:29103"/>
    </ligand>
</feature>
<comment type="cofactor">
    <cofactor evidence="10">
        <name>K(+)</name>
        <dbReference type="ChEBI" id="CHEBI:29103"/>
    </cofactor>
    <text evidence="10">Binds 1 potassium ion per subunit.</text>
</comment>
<gene>
    <name evidence="10 13" type="primary">mnmE</name>
    <name evidence="10" type="synonym">trmE</name>
    <name evidence="13" type="ORF">IAD04_01365</name>
</gene>
<feature type="binding site" evidence="10">
    <location>
        <begin position="270"/>
        <end position="273"/>
    </location>
    <ligand>
        <name>GTP</name>
        <dbReference type="ChEBI" id="CHEBI:37565"/>
    </ligand>
</feature>
<reference evidence="13" key="1">
    <citation type="submission" date="2020-10" db="EMBL/GenBank/DDBJ databases">
        <authorList>
            <person name="Gilroy R."/>
        </authorList>
    </citation>
    <scope>NUCLEOTIDE SEQUENCE</scope>
    <source>
        <strain evidence="13">14508</strain>
    </source>
</reference>
<keyword evidence="2 10" id="KW-0963">Cytoplasm</keyword>
<dbReference type="InterPro" id="IPR027417">
    <property type="entry name" value="P-loop_NTPase"/>
</dbReference>
<accession>A0A9D1G7E4</accession>
<evidence type="ECO:0000256" key="9">
    <source>
        <dbReference type="ARBA" id="ARBA00023134"/>
    </source>
</evidence>
<dbReference type="SUPFAM" id="SSF52540">
    <property type="entry name" value="P-loop containing nucleoside triphosphate hydrolases"/>
    <property type="match status" value="1"/>
</dbReference>
<comment type="subunit">
    <text evidence="10">Homodimer. Heterotetramer of two MnmE and two MnmG subunits.</text>
</comment>
<evidence type="ECO:0000256" key="7">
    <source>
        <dbReference type="ARBA" id="ARBA00022842"/>
    </source>
</evidence>
<keyword evidence="9 10" id="KW-0342">GTP-binding</keyword>
<evidence type="ECO:0000256" key="6">
    <source>
        <dbReference type="ARBA" id="ARBA00022801"/>
    </source>
</evidence>
<keyword evidence="3 10" id="KW-0819">tRNA processing</keyword>
<dbReference type="Gene3D" id="1.20.120.430">
    <property type="entry name" value="tRNA modification GTPase MnmE domain 2"/>
    <property type="match status" value="1"/>
</dbReference>
<dbReference type="PANTHER" id="PTHR42714:SF2">
    <property type="entry name" value="TRNA MODIFICATION GTPASE GTPBP3, MITOCHONDRIAL"/>
    <property type="match status" value="1"/>
</dbReference>
<dbReference type="FunFam" id="3.40.50.300:FF:001376">
    <property type="entry name" value="tRNA modification GTPase MnmE"/>
    <property type="match status" value="1"/>
</dbReference>
<feature type="binding site" evidence="10">
    <location>
        <begin position="245"/>
        <end position="251"/>
    </location>
    <ligand>
        <name>GTP</name>
        <dbReference type="ChEBI" id="CHEBI:37565"/>
    </ligand>
</feature>
<comment type="caution">
    <text evidence="10">Lacks conserved residue(s) required for the propagation of feature annotation.</text>
</comment>
<dbReference type="GO" id="GO:0003924">
    <property type="term" value="F:GTPase activity"/>
    <property type="evidence" value="ECO:0007669"/>
    <property type="project" value="UniProtKB-UniRule"/>
</dbReference>
<dbReference type="InterPro" id="IPR027368">
    <property type="entry name" value="MnmE_dom2"/>
</dbReference>
<feature type="domain" description="TrmE-type G" evidence="12">
    <location>
        <begin position="216"/>
        <end position="365"/>
    </location>
</feature>
<dbReference type="GO" id="GO:0042802">
    <property type="term" value="F:identical protein binding"/>
    <property type="evidence" value="ECO:0007669"/>
    <property type="project" value="UniProtKB-ARBA"/>
</dbReference>
<dbReference type="PROSITE" id="PS51709">
    <property type="entry name" value="G_TRME"/>
    <property type="match status" value="1"/>
</dbReference>
<evidence type="ECO:0000256" key="11">
    <source>
        <dbReference type="RuleBase" id="RU003313"/>
    </source>
</evidence>
<comment type="similarity">
    <text evidence="1 10 11">Belongs to the TRAFAC class TrmE-Era-EngA-EngB-Septin-like GTPase superfamily. TrmE GTPase family.</text>
</comment>
<dbReference type="HAMAP" id="MF_00379">
    <property type="entry name" value="GTPase_MnmE"/>
    <property type="match status" value="1"/>
</dbReference>
<dbReference type="NCBIfam" id="TIGR00231">
    <property type="entry name" value="small_GTP"/>
    <property type="match status" value="1"/>
</dbReference>
<dbReference type="Pfam" id="PF12631">
    <property type="entry name" value="MnmE_helical"/>
    <property type="match status" value="1"/>
</dbReference>
<protein>
    <recommendedName>
        <fullName evidence="10">tRNA modification GTPase MnmE</fullName>
        <ecNumber evidence="10">3.6.-.-</ecNumber>
    </recommendedName>
</protein>